<evidence type="ECO:0000313" key="4">
    <source>
        <dbReference type="EMBL" id="QSZ28184.1"/>
    </source>
</evidence>
<proteinExistence type="inferred from homology"/>
<dbReference type="PROSITE" id="PS50983">
    <property type="entry name" value="FE_B12_PBP"/>
    <property type="match status" value="1"/>
</dbReference>
<dbReference type="RefSeq" id="WP_284680925.1">
    <property type="nucleotide sequence ID" value="NZ_CP060096.1"/>
</dbReference>
<feature type="chain" id="PRO_5036902580" evidence="2">
    <location>
        <begin position="30"/>
        <end position="379"/>
    </location>
</feature>
<dbReference type="SUPFAM" id="SSF53807">
    <property type="entry name" value="Helical backbone' metal receptor"/>
    <property type="match status" value="1"/>
</dbReference>
<protein>
    <submittedName>
        <fullName evidence="4">Iron ABC transporter substrate-binding protein</fullName>
    </submittedName>
</protein>
<dbReference type="KEGG" id="aaut:ACETAC_04875"/>
<gene>
    <name evidence="4" type="ORF">ACETAC_04875</name>
</gene>
<evidence type="ECO:0000313" key="5">
    <source>
        <dbReference type="Proteomes" id="UP000671913"/>
    </source>
</evidence>
<dbReference type="AlphaFoldDB" id="A0A975AXC2"/>
<reference evidence="4" key="1">
    <citation type="submission" date="2020-08" db="EMBL/GenBank/DDBJ databases">
        <title>Genomic insights into the carbon and energy metabolism of the first obligate autotrophic acetogenic bacterium Aceticella autotrophica gen. nov., sp. nov.</title>
        <authorList>
            <person name="Toshchakov S.V."/>
            <person name="Elcheninov A.G."/>
            <person name="Kublanov I.V."/>
            <person name="Frolov E.N."/>
            <person name="Lebedinsky A.V."/>
        </authorList>
    </citation>
    <scope>NUCLEOTIDE SEQUENCE</scope>
    <source>
        <strain evidence="4">3443-3Ac</strain>
    </source>
</reference>
<dbReference type="PANTHER" id="PTHR30535:SF34">
    <property type="entry name" value="MOLYBDATE-BINDING PROTEIN MOLA"/>
    <property type="match status" value="1"/>
</dbReference>
<dbReference type="PANTHER" id="PTHR30535">
    <property type="entry name" value="VITAMIN B12-BINDING PROTEIN"/>
    <property type="match status" value="1"/>
</dbReference>
<evidence type="ECO:0000256" key="1">
    <source>
        <dbReference type="ARBA" id="ARBA00008814"/>
    </source>
</evidence>
<dbReference type="Proteomes" id="UP000671913">
    <property type="component" value="Chromosome"/>
</dbReference>
<comment type="similarity">
    <text evidence="1">Belongs to the bacterial solute-binding protein 8 family.</text>
</comment>
<dbReference type="PROSITE" id="PS51257">
    <property type="entry name" value="PROKAR_LIPOPROTEIN"/>
    <property type="match status" value="1"/>
</dbReference>
<evidence type="ECO:0000256" key="2">
    <source>
        <dbReference type="SAM" id="SignalP"/>
    </source>
</evidence>
<feature type="signal peptide" evidence="2">
    <location>
        <begin position="1"/>
        <end position="29"/>
    </location>
</feature>
<accession>A0A975AXC2</accession>
<dbReference type="InterPro" id="IPR002491">
    <property type="entry name" value="ABC_transptr_periplasmic_BD"/>
</dbReference>
<dbReference type="CDD" id="cd01147">
    <property type="entry name" value="HemV-2"/>
    <property type="match status" value="1"/>
</dbReference>
<dbReference type="Gene3D" id="3.40.50.1980">
    <property type="entry name" value="Nitrogenase molybdenum iron protein domain"/>
    <property type="match status" value="2"/>
</dbReference>
<organism evidence="4 5">
    <name type="scientific">Aceticella autotrophica</name>
    <dbReference type="NCBI Taxonomy" id="2755338"/>
    <lineage>
        <taxon>Bacteria</taxon>
        <taxon>Bacillati</taxon>
        <taxon>Bacillota</taxon>
        <taxon>Clostridia</taxon>
        <taxon>Thermoanaerobacterales</taxon>
        <taxon>Thermoanaerobacteraceae</taxon>
        <taxon>Aceticella</taxon>
    </lineage>
</organism>
<dbReference type="EMBL" id="CP060096">
    <property type="protein sequence ID" value="QSZ28184.1"/>
    <property type="molecule type" value="Genomic_DNA"/>
</dbReference>
<keyword evidence="2" id="KW-0732">Signal</keyword>
<keyword evidence="5" id="KW-1185">Reference proteome</keyword>
<feature type="domain" description="Fe/B12 periplasmic-binding" evidence="3">
    <location>
        <begin position="67"/>
        <end position="339"/>
    </location>
</feature>
<dbReference type="Pfam" id="PF01497">
    <property type="entry name" value="Peripla_BP_2"/>
    <property type="match status" value="1"/>
</dbReference>
<evidence type="ECO:0000259" key="3">
    <source>
        <dbReference type="PROSITE" id="PS50983"/>
    </source>
</evidence>
<name>A0A975AXC2_9THEO</name>
<sequence>MKNISSQFKFFVVALLTIVIITTACSSKAPVQQKQETTTAQQETKPQKINVTDLAGRQVELTIPVNRVVGLTSALRFITCIDGAKKVVGIEDINLKATDGLTYNTAYRDELSKLPVVGVGGSKAAANPEKLVEVKPDVIFTGFSDKSQADNLQTKTGIPVVVLSYGTSIFDEDFYKSLKLVGKIMGDETRAQKVVDYIKNCQKDLNDRTKGIPNDKKPTVYVGAVSHAGSHGIESTRGNYPPFVIVNAKNVADETGKNGSIDIDKEKLLSWNPDIIFIDEGGLPLVKQDYQKDPKFYQSLKAVKDGHVYGLLPYVYNGTNIDTAIADCYYVGKVLYPEQFKDIDPAKKADEIYKFFYGKPLYETLAKSSGGFKQITLGQ</sequence>
<dbReference type="InterPro" id="IPR050902">
    <property type="entry name" value="ABC_Transporter_SBP"/>
</dbReference>